<feature type="transmembrane region" description="Helical" evidence="7">
    <location>
        <begin position="227"/>
        <end position="249"/>
    </location>
</feature>
<name>A0AAE3LS31_9BACI</name>
<comment type="subcellular location">
    <subcellularLocation>
        <location evidence="1">Cell membrane</location>
        <topology evidence="1">Multi-pass membrane protein</topology>
    </subcellularLocation>
</comment>
<sequence length="432" mass="48154">MDEQLKLKRATYHLWTFFTSKLISSFGAQVYAFAISFYILELTGSATNFAMNLICSILPRTIVAPFVGYLADNFSRKRIIIFSQIGSSLAIAGLLLYSLSFGLSLPAIYITTCLLSLASTFTTVTFTSSISGLIDEKRIQRAMSLNQMSLSFASIGSPAIGGILYGTVSMPVFLTIYLSASIIAVILESTMNFKLYAKRKKVAVDEQKESMWQSMKAGFSYIKMQQILMIIISISLIINFLFGAFQVGYSFILIEKLKMPSEHYGLTEGAWAIGMLLLSLYFSMGKEVKYPLLTSKRGIICMGITMGAVALPLLVELSYNMMFIFYIAIMFTFGCLGMLVNTPIGVMMQKTIDDDYKGRVFSVLETMAMALMPLGTVLYGFLYDYFPAQWVLIISSVILIIVVLYLARPSIVRMAYPELDKKRVKVEAETIS</sequence>
<feature type="transmembrane region" description="Helical" evidence="7">
    <location>
        <begin position="269"/>
        <end position="285"/>
    </location>
</feature>
<protein>
    <submittedName>
        <fullName evidence="8">MFS transporter</fullName>
    </submittedName>
</protein>
<dbReference type="PANTHER" id="PTHR43266:SF9">
    <property type="entry name" value="PERMEASE, MAJOR FACILITATOR SUPERFAMILY-RELATED"/>
    <property type="match status" value="1"/>
</dbReference>
<dbReference type="PANTHER" id="PTHR43266">
    <property type="entry name" value="MACROLIDE-EFFLUX PROTEIN"/>
    <property type="match status" value="1"/>
</dbReference>
<feature type="transmembrane region" description="Helical" evidence="7">
    <location>
        <begin position="388"/>
        <end position="407"/>
    </location>
</feature>
<evidence type="ECO:0000256" key="2">
    <source>
        <dbReference type="ARBA" id="ARBA00022448"/>
    </source>
</evidence>
<feature type="transmembrane region" description="Helical" evidence="7">
    <location>
        <begin position="107"/>
        <end position="127"/>
    </location>
</feature>
<organism evidence="8 9">
    <name type="scientific">Perspicuibacillus lycopersici</name>
    <dbReference type="NCBI Taxonomy" id="1325689"/>
    <lineage>
        <taxon>Bacteria</taxon>
        <taxon>Bacillati</taxon>
        <taxon>Bacillota</taxon>
        <taxon>Bacilli</taxon>
        <taxon>Bacillales</taxon>
        <taxon>Bacillaceae</taxon>
        <taxon>Perspicuibacillus</taxon>
    </lineage>
</organism>
<feature type="transmembrane region" description="Helical" evidence="7">
    <location>
        <begin position="46"/>
        <end position="67"/>
    </location>
</feature>
<dbReference type="Gene3D" id="1.20.1250.20">
    <property type="entry name" value="MFS general substrate transporter like domains"/>
    <property type="match status" value="1"/>
</dbReference>
<dbReference type="GO" id="GO:0005886">
    <property type="term" value="C:plasma membrane"/>
    <property type="evidence" value="ECO:0007669"/>
    <property type="project" value="UniProtKB-SubCell"/>
</dbReference>
<evidence type="ECO:0000256" key="1">
    <source>
        <dbReference type="ARBA" id="ARBA00004651"/>
    </source>
</evidence>
<feature type="transmembrane region" description="Helical" evidence="7">
    <location>
        <begin position="297"/>
        <end position="315"/>
    </location>
</feature>
<feature type="transmembrane region" description="Helical" evidence="7">
    <location>
        <begin position="12"/>
        <end position="40"/>
    </location>
</feature>
<dbReference type="GO" id="GO:0022857">
    <property type="term" value="F:transmembrane transporter activity"/>
    <property type="evidence" value="ECO:0007669"/>
    <property type="project" value="InterPro"/>
</dbReference>
<dbReference type="RefSeq" id="WP_263074659.1">
    <property type="nucleotide sequence ID" value="NZ_JAOUSF010000009.1"/>
</dbReference>
<dbReference type="Proteomes" id="UP001209318">
    <property type="component" value="Unassembled WGS sequence"/>
</dbReference>
<keyword evidence="6 7" id="KW-0472">Membrane</keyword>
<keyword evidence="9" id="KW-1185">Reference proteome</keyword>
<comment type="caution">
    <text evidence="8">The sequence shown here is derived from an EMBL/GenBank/DDBJ whole genome shotgun (WGS) entry which is preliminary data.</text>
</comment>
<evidence type="ECO:0000256" key="5">
    <source>
        <dbReference type="ARBA" id="ARBA00022989"/>
    </source>
</evidence>
<dbReference type="EMBL" id="JAOUSF010000009">
    <property type="protein sequence ID" value="MCU9615339.1"/>
    <property type="molecule type" value="Genomic_DNA"/>
</dbReference>
<keyword evidence="2" id="KW-0813">Transport</keyword>
<proteinExistence type="predicted"/>
<reference evidence="8" key="1">
    <citation type="submission" date="2022-10" db="EMBL/GenBank/DDBJ databases">
        <title>Description of Fervidibacillus gen. nov. in the family Fervidibacillaceae fam. nov. with two species, Fervidibacillus albus sp. nov., and Fervidibacillus halotolerans sp. nov., isolated from tidal flat sediments.</title>
        <authorList>
            <person name="Kwon K.K."/>
            <person name="Yang S.-H."/>
        </authorList>
    </citation>
    <scope>NUCLEOTIDE SEQUENCE</scope>
    <source>
        <strain evidence="8">JCM 19140</strain>
    </source>
</reference>
<evidence type="ECO:0000256" key="7">
    <source>
        <dbReference type="SAM" id="Phobius"/>
    </source>
</evidence>
<evidence type="ECO:0000256" key="6">
    <source>
        <dbReference type="ARBA" id="ARBA00023136"/>
    </source>
</evidence>
<evidence type="ECO:0000256" key="3">
    <source>
        <dbReference type="ARBA" id="ARBA00022475"/>
    </source>
</evidence>
<dbReference type="SUPFAM" id="SSF103473">
    <property type="entry name" value="MFS general substrate transporter"/>
    <property type="match status" value="1"/>
</dbReference>
<keyword evidence="5 7" id="KW-1133">Transmembrane helix</keyword>
<feature type="transmembrane region" description="Helical" evidence="7">
    <location>
        <begin position="360"/>
        <end position="382"/>
    </location>
</feature>
<feature type="transmembrane region" description="Helical" evidence="7">
    <location>
        <begin position="321"/>
        <end position="340"/>
    </location>
</feature>
<feature type="transmembrane region" description="Helical" evidence="7">
    <location>
        <begin position="148"/>
        <end position="166"/>
    </location>
</feature>
<dbReference type="InterPro" id="IPR011701">
    <property type="entry name" value="MFS"/>
</dbReference>
<dbReference type="Pfam" id="PF07690">
    <property type="entry name" value="MFS_1"/>
    <property type="match status" value="1"/>
</dbReference>
<evidence type="ECO:0000313" key="9">
    <source>
        <dbReference type="Proteomes" id="UP001209318"/>
    </source>
</evidence>
<dbReference type="AlphaFoldDB" id="A0AAE3LS31"/>
<dbReference type="CDD" id="cd06173">
    <property type="entry name" value="MFS_MefA_like"/>
    <property type="match status" value="1"/>
</dbReference>
<keyword evidence="4 7" id="KW-0812">Transmembrane</keyword>
<feature type="transmembrane region" description="Helical" evidence="7">
    <location>
        <begin position="79"/>
        <end position="101"/>
    </location>
</feature>
<dbReference type="InterPro" id="IPR036259">
    <property type="entry name" value="MFS_trans_sf"/>
</dbReference>
<feature type="transmembrane region" description="Helical" evidence="7">
    <location>
        <begin position="172"/>
        <end position="191"/>
    </location>
</feature>
<keyword evidence="3" id="KW-1003">Cell membrane</keyword>
<accession>A0AAE3LS31</accession>
<gene>
    <name evidence="8" type="ORF">OEV98_17580</name>
</gene>
<evidence type="ECO:0000313" key="8">
    <source>
        <dbReference type="EMBL" id="MCU9615339.1"/>
    </source>
</evidence>
<evidence type="ECO:0000256" key="4">
    <source>
        <dbReference type="ARBA" id="ARBA00022692"/>
    </source>
</evidence>